<keyword evidence="3" id="KW-1185">Reference proteome</keyword>
<protein>
    <submittedName>
        <fullName evidence="2">Uncharacterized protein</fullName>
    </submittedName>
</protein>
<feature type="compositionally biased region" description="Polar residues" evidence="1">
    <location>
        <begin position="18"/>
        <end position="28"/>
    </location>
</feature>
<evidence type="ECO:0000313" key="2">
    <source>
        <dbReference type="EMBL" id="GFO25425.1"/>
    </source>
</evidence>
<dbReference type="AlphaFoldDB" id="A0AAV4C202"/>
<comment type="caution">
    <text evidence="2">The sequence shown here is derived from an EMBL/GenBank/DDBJ whole genome shotgun (WGS) entry which is preliminary data.</text>
</comment>
<dbReference type="Proteomes" id="UP000735302">
    <property type="component" value="Unassembled WGS sequence"/>
</dbReference>
<name>A0AAV4C202_9GAST</name>
<gene>
    <name evidence="2" type="ORF">PoB_005193000</name>
</gene>
<evidence type="ECO:0000313" key="3">
    <source>
        <dbReference type="Proteomes" id="UP000735302"/>
    </source>
</evidence>
<organism evidence="2 3">
    <name type="scientific">Plakobranchus ocellatus</name>
    <dbReference type="NCBI Taxonomy" id="259542"/>
    <lineage>
        <taxon>Eukaryota</taxon>
        <taxon>Metazoa</taxon>
        <taxon>Spiralia</taxon>
        <taxon>Lophotrochozoa</taxon>
        <taxon>Mollusca</taxon>
        <taxon>Gastropoda</taxon>
        <taxon>Heterobranchia</taxon>
        <taxon>Euthyneura</taxon>
        <taxon>Panpulmonata</taxon>
        <taxon>Sacoglossa</taxon>
        <taxon>Placobranchoidea</taxon>
        <taxon>Plakobranchidae</taxon>
        <taxon>Plakobranchus</taxon>
    </lineage>
</organism>
<feature type="region of interest" description="Disordered" evidence="1">
    <location>
        <begin position="1"/>
        <end position="28"/>
    </location>
</feature>
<sequence length="102" mass="11317">MLMGWERPLGPSADQHGYSASPSTPGSMPGTNHCCEALPSCHWFTCWWRSGLGCRHELSEIGRSKRVIKHETLVSSAFSGQIIFSFFPNFNSNASPFRAIDL</sequence>
<dbReference type="EMBL" id="BLXT01005746">
    <property type="protein sequence ID" value="GFO25425.1"/>
    <property type="molecule type" value="Genomic_DNA"/>
</dbReference>
<accession>A0AAV4C202</accession>
<reference evidence="2 3" key="1">
    <citation type="journal article" date="2021" name="Elife">
        <title>Chloroplast acquisition without the gene transfer in kleptoplastic sea slugs, Plakobranchus ocellatus.</title>
        <authorList>
            <person name="Maeda T."/>
            <person name="Takahashi S."/>
            <person name="Yoshida T."/>
            <person name="Shimamura S."/>
            <person name="Takaki Y."/>
            <person name="Nagai Y."/>
            <person name="Toyoda A."/>
            <person name="Suzuki Y."/>
            <person name="Arimoto A."/>
            <person name="Ishii H."/>
            <person name="Satoh N."/>
            <person name="Nishiyama T."/>
            <person name="Hasebe M."/>
            <person name="Maruyama T."/>
            <person name="Minagawa J."/>
            <person name="Obokata J."/>
            <person name="Shigenobu S."/>
        </authorList>
    </citation>
    <scope>NUCLEOTIDE SEQUENCE [LARGE SCALE GENOMIC DNA]</scope>
</reference>
<proteinExistence type="predicted"/>
<evidence type="ECO:0000256" key="1">
    <source>
        <dbReference type="SAM" id="MobiDB-lite"/>
    </source>
</evidence>